<dbReference type="PANTHER" id="PTHR33332">
    <property type="entry name" value="REVERSE TRANSCRIPTASE DOMAIN-CONTAINING PROTEIN"/>
    <property type="match status" value="1"/>
</dbReference>
<dbReference type="AlphaFoldDB" id="A0A2I0U9G1"/>
<reference evidence="3" key="2">
    <citation type="submission" date="2017-12" db="EMBL/GenBank/DDBJ databases">
        <title>Genome sequence of the Bar-tailed Godwit (Limosa lapponica baueri).</title>
        <authorList>
            <person name="Lima N.C.B."/>
            <person name="Parody-Merino A.M."/>
            <person name="Battley P.F."/>
            <person name="Fidler A.E."/>
            <person name="Prosdocimi F."/>
        </authorList>
    </citation>
    <scope>NUCLEOTIDE SEQUENCE [LARGE SCALE GENOMIC DNA]</scope>
</reference>
<dbReference type="GO" id="GO:0003964">
    <property type="term" value="F:RNA-directed DNA polymerase activity"/>
    <property type="evidence" value="ECO:0007669"/>
    <property type="project" value="UniProtKB-KW"/>
</dbReference>
<evidence type="ECO:0000313" key="3">
    <source>
        <dbReference type="Proteomes" id="UP000233556"/>
    </source>
</evidence>
<feature type="chain" id="PRO_5014119548" evidence="1">
    <location>
        <begin position="21"/>
        <end position="256"/>
    </location>
</feature>
<feature type="signal peptide" evidence="1">
    <location>
        <begin position="1"/>
        <end position="20"/>
    </location>
</feature>
<keyword evidence="1" id="KW-0732">Signal</keyword>
<evidence type="ECO:0000256" key="1">
    <source>
        <dbReference type="SAM" id="SignalP"/>
    </source>
</evidence>
<dbReference type="Proteomes" id="UP000233556">
    <property type="component" value="Unassembled WGS sequence"/>
</dbReference>
<proteinExistence type="predicted"/>
<accession>A0A2I0U9G1</accession>
<keyword evidence="2" id="KW-0695">RNA-directed DNA polymerase</keyword>
<organism evidence="2 3">
    <name type="scientific">Limosa lapponica baueri</name>
    <dbReference type="NCBI Taxonomy" id="1758121"/>
    <lineage>
        <taxon>Eukaryota</taxon>
        <taxon>Metazoa</taxon>
        <taxon>Chordata</taxon>
        <taxon>Craniata</taxon>
        <taxon>Vertebrata</taxon>
        <taxon>Euteleostomi</taxon>
        <taxon>Archelosauria</taxon>
        <taxon>Archosauria</taxon>
        <taxon>Dinosauria</taxon>
        <taxon>Saurischia</taxon>
        <taxon>Theropoda</taxon>
        <taxon>Coelurosauria</taxon>
        <taxon>Aves</taxon>
        <taxon>Neognathae</taxon>
        <taxon>Neoaves</taxon>
        <taxon>Charadriiformes</taxon>
        <taxon>Scolopacidae</taxon>
        <taxon>Limosa</taxon>
    </lineage>
</organism>
<keyword evidence="2" id="KW-0548">Nucleotidyltransferase</keyword>
<dbReference type="EMBL" id="KZ505968">
    <property type="protein sequence ID" value="PKU42690.1"/>
    <property type="molecule type" value="Genomic_DNA"/>
</dbReference>
<sequence length="256" mass="28168">MCSLLLMVLFNIFINDLDEGTECILSKFADDTKLGGLADTPEGCAAIQHDLDRLESWAEKNLMKVNKVLGRKNARHQYRLGMDLLESTSEEKDLRVLEDRKLSMNQQCALVAKRANGILGCIGKNVARSDATQDAAGFLCCKCTLPAHVELLIHQHPQVLLLRAALNLFSSQPVFVSGIALTQVQDPALGLVELHEVHTGPPLQPVQVPLDGIPSLQSVDRTTLGVIRKLAESTLSRGIDTVHITNNDVKQQWSQY</sequence>
<reference evidence="3" key="1">
    <citation type="submission" date="2017-11" db="EMBL/GenBank/DDBJ databases">
        <authorList>
            <person name="Lima N.C."/>
            <person name="Parody-Merino A.M."/>
            <person name="Battley P.F."/>
            <person name="Fidler A.E."/>
            <person name="Prosdocimi F."/>
        </authorList>
    </citation>
    <scope>NUCLEOTIDE SEQUENCE [LARGE SCALE GENOMIC DNA]</scope>
</reference>
<protein>
    <submittedName>
        <fullName evidence="2">Rna-directed dna polymerase from mobile element jockey-like</fullName>
    </submittedName>
</protein>
<gene>
    <name evidence="2" type="ORF">llap_6990</name>
</gene>
<dbReference type="OrthoDB" id="951172at2759"/>
<keyword evidence="2" id="KW-0808">Transferase</keyword>
<name>A0A2I0U9G1_LIMLA</name>
<keyword evidence="3" id="KW-1185">Reference proteome</keyword>
<evidence type="ECO:0000313" key="2">
    <source>
        <dbReference type="EMBL" id="PKU42690.1"/>
    </source>
</evidence>